<dbReference type="AlphaFoldDB" id="A0A4Q4N8R4"/>
<protein>
    <recommendedName>
        <fullName evidence="3">Heterokaryon incompatibility domain-containing protein</fullName>
    </recommendedName>
</protein>
<evidence type="ECO:0000313" key="1">
    <source>
        <dbReference type="EMBL" id="RYN71808.1"/>
    </source>
</evidence>
<reference evidence="2" key="1">
    <citation type="journal article" date="2019" name="bioRxiv">
        <title>Genomics, evolutionary history and diagnostics of the Alternaria alternata species group including apple and Asian pear pathotypes.</title>
        <authorList>
            <person name="Armitage A.D."/>
            <person name="Cockerton H.M."/>
            <person name="Sreenivasaprasad S."/>
            <person name="Woodhall J.W."/>
            <person name="Lane C.R."/>
            <person name="Harrison R.J."/>
            <person name="Clarkson J.P."/>
        </authorList>
    </citation>
    <scope>NUCLEOTIDE SEQUENCE [LARGE SCALE GENOMIC DNA]</scope>
    <source>
        <strain evidence="2">FERA 1177</strain>
    </source>
</reference>
<name>A0A4Q4N8R4_ALTAL</name>
<proteinExistence type="predicted"/>
<accession>A0A4Q4N8R4</accession>
<evidence type="ECO:0008006" key="3">
    <source>
        <dbReference type="Google" id="ProtNLM"/>
    </source>
</evidence>
<dbReference type="PANTHER" id="PTHR33112:SF9">
    <property type="entry name" value="HETEROKARYON INCOMPATIBILITY DOMAIN-CONTAINING PROTEIN"/>
    <property type="match status" value="1"/>
</dbReference>
<sequence>MADIYASAYVVLSATATEDCQDGFLQERPKPFLIQYAQHGQQFQEVYARQIETHTCECEYEKPKIDYALYKRGWCMQERFLACRIIHFLPNEILFECQAGRKCECDGASTERRGPNVVPIGGYDNFGGLQAAQEMDTKIFAHNWTRIVQEYSQMKLTYGEDSLPALSGLAACVEHLKPGKYIAGLWEQEIGYQLGWCINPTDDLTRRWEDPKNINILGPTFSWSSHVMGPVEYRYPSDYRFEPLCTLESFNVELATSNPYGQVHGADLCLSGWSMPGNDMIARYKGREDGFTRMYIYFDFGLCFRFDWFDFWKTEELENTVSWETVLCFGLYGYEYDDDEDCFGDEKYAVDALLVQPSQSEVGKYVRIGVVRYLQKSGFNDAAVASTITLV</sequence>
<dbReference type="PANTHER" id="PTHR33112">
    <property type="entry name" value="DOMAIN PROTEIN, PUTATIVE-RELATED"/>
    <property type="match status" value="1"/>
</dbReference>
<evidence type="ECO:0000313" key="2">
    <source>
        <dbReference type="Proteomes" id="UP000291422"/>
    </source>
</evidence>
<dbReference type="Proteomes" id="UP000291422">
    <property type="component" value="Unassembled WGS sequence"/>
</dbReference>
<dbReference type="VEuPathDB" id="FungiDB:CC77DRAFT_1061121"/>
<gene>
    <name evidence="1" type="ORF">AA0117_g9304</name>
</gene>
<dbReference type="EMBL" id="PDXD01000030">
    <property type="protein sequence ID" value="RYN71808.1"/>
    <property type="molecule type" value="Genomic_DNA"/>
</dbReference>
<comment type="caution">
    <text evidence="1">The sequence shown here is derived from an EMBL/GenBank/DDBJ whole genome shotgun (WGS) entry which is preliminary data.</text>
</comment>
<organism evidence="1 2">
    <name type="scientific">Alternaria alternata</name>
    <name type="common">Alternaria rot fungus</name>
    <name type="synonym">Torula alternata</name>
    <dbReference type="NCBI Taxonomy" id="5599"/>
    <lineage>
        <taxon>Eukaryota</taxon>
        <taxon>Fungi</taxon>
        <taxon>Dikarya</taxon>
        <taxon>Ascomycota</taxon>
        <taxon>Pezizomycotina</taxon>
        <taxon>Dothideomycetes</taxon>
        <taxon>Pleosporomycetidae</taxon>
        <taxon>Pleosporales</taxon>
        <taxon>Pleosporineae</taxon>
        <taxon>Pleosporaceae</taxon>
        <taxon>Alternaria</taxon>
        <taxon>Alternaria sect. Alternaria</taxon>
        <taxon>Alternaria alternata complex</taxon>
    </lineage>
</organism>